<dbReference type="AlphaFoldDB" id="B7ZY78"/>
<reference evidence="1" key="1">
    <citation type="journal article" date="2009" name="PLoS Genet.">
        <title>Sequencing, mapping, and analysis of 27,455 maize full-length cDNAs.</title>
        <authorList>
            <person name="Soderlund C."/>
            <person name="Descour A."/>
            <person name="Kudrna D."/>
            <person name="Bomhoff M."/>
            <person name="Boyd L."/>
            <person name="Currie J."/>
            <person name="Angelova A."/>
            <person name="Collura K."/>
            <person name="Wissotski M."/>
            <person name="Ashley E."/>
            <person name="Morrow D."/>
            <person name="Fernandes J."/>
            <person name="Walbot V."/>
            <person name="Yu Y."/>
        </authorList>
    </citation>
    <scope>NUCLEOTIDE SEQUENCE</scope>
    <source>
        <strain evidence="1">B73</strain>
    </source>
</reference>
<organism evidence="1">
    <name type="scientific">Zea mays</name>
    <name type="common">Maize</name>
    <dbReference type="NCBI Taxonomy" id="4577"/>
    <lineage>
        <taxon>Eukaryota</taxon>
        <taxon>Viridiplantae</taxon>
        <taxon>Streptophyta</taxon>
        <taxon>Embryophyta</taxon>
        <taxon>Tracheophyta</taxon>
        <taxon>Spermatophyta</taxon>
        <taxon>Magnoliopsida</taxon>
        <taxon>Liliopsida</taxon>
        <taxon>Poales</taxon>
        <taxon>Poaceae</taxon>
        <taxon>PACMAD clade</taxon>
        <taxon>Panicoideae</taxon>
        <taxon>Andropogonodae</taxon>
        <taxon>Andropogoneae</taxon>
        <taxon>Tripsacinae</taxon>
        <taxon>Zea</taxon>
    </lineage>
</organism>
<dbReference type="EMBL" id="BT054270">
    <property type="protein sequence ID" value="ACL52877.1"/>
    <property type="molecule type" value="mRNA"/>
</dbReference>
<reference evidence="1" key="2">
    <citation type="submission" date="2012-06" db="EMBL/GenBank/DDBJ databases">
        <authorList>
            <person name="Yu Y."/>
            <person name="Currie J."/>
            <person name="Lomeli R."/>
            <person name="Angelova A."/>
            <person name="Collura K."/>
            <person name="Wissotski M."/>
            <person name="Campos D."/>
            <person name="Kudrna D."/>
            <person name="Golser W."/>
            <person name="Ashely E."/>
            <person name="Descour A."/>
            <person name="Fernandes J."/>
            <person name="Soderlund C."/>
            <person name="Walbot V."/>
        </authorList>
    </citation>
    <scope>NUCLEOTIDE SEQUENCE</scope>
    <source>
        <strain evidence="1">B73</strain>
    </source>
</reference>
<protein>
    <submittedName>
        <fullName evidence="1">Uncharacterized protein</fullName>
    </submittedName>
</protein>
<name>B7ZY78_MAIZE</name>
<evidence type="ECO:0000313" key="1">
    <source>
        <dbReference type="EMBL" id="ACL52877.1"/>
    </source>
</evidence>
<proteinExistence type="evidence at transcript level"/>
<sequence>MISRLSFSAPKLIVGLNPNPPPICIIFCASSVAFSSPRIRLKRPLKPNKLRKYHDRLLT</sequence>
<accession>B7ZY78</accession>